<sequence>MSDLTVFAEALIATVARAFYDDEAICIIDVLIRDKFLRDDDMAPRLNMPAKKLRSTLQFLQDEHLVNSETVDDLSQGGSQSTKFWYIDYNRAVHTIRLRLHLLRKELEAAESRSRSSSFYLCPGHDLRRCNGRYTEEEAQQMIDINTGVFLCQECYLNYQNDPNGPKADTYTLRLVDNADDLRLAVDNIRRVNVQLSGKMIGSEQLRAGVYDLLQKVRGKGKAPITSNLPSENFALGRGSKRLAGTGRTAGIKALGGGVLGKPPGSGFQSDLTFLKNAMGDGLHFCIEKGGSARANLLSQRHSNPQRKKRKLLDAAATRVGTTVTLLEQNEVVERGKRQKQQQAELDRQEREKQLQENGGNDSNGKDDDNKKKKKNDKNDNGGADDNSNSKKPGMPGLTGMEWLNNNISRGGLDEEMEKLRKQDIEQEELLLAAAAEEEDEMLNDQSKIIVLSDYIDPAEQAPSLWDEITRKVTFQSFYKKEIGRQAKILHLSEHNETAGGNFSSPPKGLLFGW</sequence>
<dbReference type="PANTHER" id="PTHR13097">
    <property type="entry name" value="TRANSCRIPTION INITIATION FACTOR IIE, ALPHA SUBUNIT"/>
    <property type="match status" value="1"/>
</dbReference>
<dbReference type="InterPro" id="IPR002853">
    <property type="entry name" value="TFIIE_asu"/>
</dbReference>
<keyword evidence="2" id="KW-0804">Transcription</keyword>
<dbReference type="InterPro" id="IPR036388">
    <property type="entry name" value="WH-like_DNA-bd_sf"/>
</dbReference>
<gene>
    <name evidence="5" type="ORF">FRACYDRAFT_242411</name>
</gene>
<dbReference type="AlphaFoldDB" id="A0A1E7F7C9"/>
<organism evidence="5 6">
    <name type="scientific">Fragilariopsis cylindrus CCMP1102</name>
    <dbReference type="NCBI Taxonomy" id="635003"/>
    <lineage>
        <taxon>Eukaryota</taxon>
        <taxon>Sar</taxon>
        <taxon>Stramenopiles</taxon>
        <taxon>Ochrophyta</taxon>
        <taxon>Bacillariophyta</taxon>
        <taxon>Bacillariophyceae</taxon>
        <taxon>Bacillariophycidae</taxon>
        <taxon>Bacillariales</taxon>
        <taxon>Bacillariaceae</taxon>
        <taxon>Fragilariopsis</taxon>
    </lineage>
</organism>
<evidence type="ECO:0000259" key="4">
    <source>
        <dbReference type="PROSITE" id="PS51344"/>
    </source>
</evidence>
<dbReference type="Proteomes" id="UP000095751">
    <property type="component" value="Unassembled WGS sequence"/>
</dbReference>
<feature type="compositionally biased region" description="Basic and acidic residues" evidence="3">
    <location>
        <begin position="345"/>
        <end position="355"/>
    </location>
</feature>
<protein>
    <submittedName>
        <fullName evidence="5">TFIIE_alpha-domain-containing protein</fullName>
    </submittedName>
</protein>
<evidence type="ECO:0000256" key="3">
    <source>
        <dbReference type="SAM" id="MobiDB-lite"/>
    </source>
</evidence>
<evidence type="ECO:0000313" key="6">
    <source>
        <dbReference type="Proteomes" id="UP000095751"/>
    </source>
</evidence>
<dbReference type="SMART" id="SM00531">
    <property type="entry name" value="TFIIE"/>
    <property type="match status" value="1"/>
</dbReference>
<feature type="domain" description="HTH TFE/IIEalpha-type" evidence="4">
    <location>
        <begin position="8"/>
        <end position="97"/>
    </location>
</feature>
<keyword evidence="1" id="KW-0805">Transcription regulation</keyword>
<dbReference type="InterPro" id="IPR039997">
    <property type="entry name" value="TFE"/>
</dbReference>
<dbReference type="Gene3D" id="1.10.10.10">
    <property type="entry name" value="Winged helix-like DNA-binding domain superfamily/Winged helix DNA-binding domain"/>
    <property type="match status" value="1"/>
</dbReference>
<dbReference type="Pfam" id="PF02002">
    <property type="entry name" value="TFIIE_alpha"/>
    <property type="match status" value="1"/>
</dbReference>
<dbReference type="SUPFAM" id="SSF46785">
    <property type="entry name" value="Winged helix' DNA-binding domain"/>
    <property type="match status" value="1"/>
</dbReference>
<dbReference type="InterPro" id="IPR024550">
    <property type="entry name" value="TFIIEa/SarR/Rpc3_HTH_dom"/>
</dbReference>
<evidence type="ECO:0000256" key="2">
    <source>
        <dbReference type="ARBA" id="ARBA00023163"/>
    </source>
</evidence>
<dbReference type="InParanoid" id="A0A1E7F7C9"/>
<dbReference type="PROSITE" id="PS51344">
    <property type="entry name" value="HTH_TFE_IIE"/>
    <property type="match status" value="1"/>
</dbReference>
<dbReference type="KEGG" id="fcy:FRACYDRAFT_242411"/>
<name>A0A1E7F7C9_9STRA</name>
<dbReference type="InterPro" id="IPR036390">
    <property type="entry name" value="WH_DNA-bd_sf"/>
</dbReference>
<evidence type="ECO:0000313" key="5">
    <source>
        <dbReference type="EMBL" id="OEU14057.1"/>
    </source>
</evidence>
<dbReference type="PANTHER" id="PTHR13097:SF7">
    <property type="entry name" value="GENERAL TRANSCRIPTION FACTOR IIE SUBUNIT 1"/>
    <property type="match status" value="1"/>
</dbReference>
<proteinExistence type="predicted"/>
<dbReference type="GO" id="GO:0005673">
    <property type="term" value="C:transcription factor TFIIE complex"/>
    <property type="evidence" value="ECO:0007669"/>
    <property type="project" value="TreeGrafter"/>
</dbReference>
<dbReference type="GO" id="GO:0006367">
    <property type="term" value="P:transcription initiation at RNA polymerase II promoter"/>
    <property type="evidence" value="ECO:0007669"/>
    <property type="project" value="InterPro"/>
</dbReference>
<keyword evidence="6" id="KW-1185">Reference proteome</keyword>
<dbReference type="EMBL" id="KV784361">
    <property type="protein sequence ID" value="OEU14057.1"/>
    <property type="molecule type" value="Genomic_DNA"/>
</dbReference>
<accession>A0A1E7F7C9</accession>
<feature type="compositionally biased region" description="Low complexity" evidence="3">
    <location>
        <begin position="381"/>
        <end position="391"/>
    </location>
</feature>
<feature type="region of interest" description="Disordered" evidence="3">
    <location>
        <begin position="334"/>
        <end position="407"/>
    </location>
</feature>
<evidence type="ECO:0000256" key="1">
    <source>
        <dbReference type="ARBA" id="ARBA00023015"/>
    </source>
</evidence>
<reference evidence="5 6" key="1">
    <citation type="submission" date="2016-09" db="EMBL/GenBank/DDBJ databases">
        <title>Extensive genetic diversity and differential bi-allelic expression allows diatom success in the polar Southern Ocean.</title>
        <authorList>
            <consortium name="DOE Joint Genome Institute"/>
            <person name="Mock T."/>
            <person name="Otillar R.P."/>
            <person name="Strauss J."/>
            <person name="Dupont C."/>
            <person name="Frickenhaus S."/>
            <person name="Maumus F."/>
            <person name="Mcmullan M."/>
            <person name="Sanges R."/>
            <person name="Schmutz J."/>
            <person name="Toseland A."/>
            <person name="Valas R."/>
            <person name="Veluchamy A."/>
            <person name="Ward B.J."/>
            <person name="Allen A."/>
            <person name="Barry K."/>
            <person name="Falciatore A."/>
            <person name="Ferrante M."/>
            <person name="Fortunato A.E."/>
            <person name="Gloeckner G."/>
            <person name="Gruber A."/>
            <person name="Hipkin R."/>
            <person name="Janech M."/>
            <person name="Kroth P."/>
            <person name="Leese F."/>
            <person name="Lindquist E."/>
            <person name="Lyon B.R."/>
            <person name="Martin J."/>
            <person name="Mayer C."/>
            <person name="Parker M."/>
            <person name="Quesneville H."/>
            <person name="Raymond J."/>
            <person name="Uhlig C."/>
            <person name="Valentin K.U."/>
            <person name="Worden A.Z."/>
            <person name="Armbrust E.V."/>
            <person name="Bowler C."/>
            <person name="Green B."/>
            <person name="Moulton V."/>
            <person name="Van Oosterhout C."/>
            <person name="Grigoriev I."/>
        </authorList>
    </citation>
    <scope>NUCLEOTIDE SEQUENCE [LARGE SCALE GENOMIC DNA]</scope>
    <source>
        <strain evidence="5 6">CCMP1102</strain>
    </source>
</reference>
<dbReference type="OrthoDB" id="41225at2759"/>
<dbReference type="InterPro" id="IPR017919">
    <property type="entry name" value="TFIIE/TFIIEa_HTH"/>
</dbReference>